<dbReference type="InterPro" id="IPR043128">
    <property type="entry name" value="Rev_trsase/Diguanyl_cyclase"/>
</dbReference>
<proteinExistence type="predicted"/>
<evidence type="ECO:0008006" key="2">
    <source>
        <dbReference type="Google" id="ProtNLM"/>
    </source>
</evidence>
<dbReference type="SUPFAM" id="SSF56672">
    <property type="entry name" value="DNA/RNA polymerases"/>
    <property type="match status" value="1"/>
</dbReference>
<accession>A0AAW2WTC2</accession>
<sequence length="109" mass="12594">LIEKIMEVYINDMVLKFEREEDHLGHLKDRFNTIRHYGTKLNLLKCTFGVKKEGSSWAIMDMESPTLVKKVPKLIGRIASLGRFLSQSMNKSLPFFITLSEGTQMEGRM</sequence>
<gene>
    <name evidence="1" type="ORF">Slati_2233400</name>
</gene>
<organism evidence="1">
    <name type="scientific">Sesamum latifolium</name>
    <dbReference type="NCBI Taxonomy" id="2727402"/>
    <lineage>
        <taxon>Eukaryota</taxon>
        <taxon>Viridiplantae</taxon>
        <taxon>Streptophyta</taxon>
        <taxon>Embryophyta</taxon>
        <taxon>Tracheophyta</taxon>
        <taxon>Spermatophyta</taxon>
        <taxon>Magnoliopsida</taxon>
        <taxon>eudicotyledons</taxon>
        <taxon>Gunneridae</taxon>
        <taxon>Pentapetalae</taxon>
        <taxon>asterids</taxon>
        <taxon>lamiids</taxon>
        <taxon>Lamiales</taxon>
        <taxon>Pedaliaceae</taxon>
        <taxon>Sesamum</taxon>
    </lineage>
</organism>
<dbReference type="AlphaFoldDB" id="A0AAW2WTC2"/>
<name>A0AAW2WTC2_9LAMI</name>
<dbReference type="InterPro" id="IPR043502">
    <property type="entry name" value="DNA/RNA_pol_sf"/>
</dbReference>
<comment type="caution">
    <text evidence="1">The sequence shown here is derived from an EMBL/GenBank/DDBJ whole genome shotgun (WGS) entry which is preliminary data.</text>
</comment>
<dbReference type="EMBL" id="JACGWN010000007">
    <property type="protein sequence ID" value="KAL0445107.1"/>
    <property type="molecule type" value="Genomic_DNA"/>
</dbReference>
<protein>
    <recommendedName>
        <fullName evidence="2">Reverse transcriptase domain-containing protein</fullName>
    </recommendedName>
</protein>
<reference evidence="1" key="1">
    <citation type="submission" date="2020-06" db="EMBL/GenBank/DDBJ databases">
        <authorList>
            <person name="Li T."/>
            <person name="Hu X."/>
            <person name="Zhang T."/>
            <person name="Song X."/>
            <person name="Zhang H."/>
            <person name="Dai N."/>
            <person name="Sheng W."/>
            <person name="Hou X."/>
            <person name="Wei L."/>
        </authorList>
    </citation>
    <scope>NUCLEOTIDE SEQUENCE</scope>
    <source>
        <strain evidence="1">KEN1</strain>
        <tissue evidence="1">Leaf</tissue>
    </source>
</reference>
<dbReference type="Gene3D" id="3.30.70.270">
    <property type="match status" value="1"/>
</dbReference>
<feature type="non-terminal residue" evidence="1">
    <location>
        <position position="1"/>
    </location>
</feature>
<reference evidence="1" key="2">
    <citation type="journal article" date="2024" name="Plant">
        <title>Genomic evolution and insights into agronomic trait innovations of Sesamum species.</title>
        <authorList>
            <person name="Miao H."/>
            <person name="Wang L."/>
            <person name="Qu L."/>
            <person name="Liu H."/>
            <person name="Sun Y."/>
            <person name="Le M."/>
            <person name="Wang Q."/>
            <person name="Wei S."/>
            <person name="Zheng Y."/>
            <person name="Lin W."/>
            <person name="Duan Y."/>
            <person name="Cao H."/>
            <person name="Xiong S."/>
            <person name="Wang X."/>
            <person name="Wei L."/>
            <person name="Li C."/>
            <person name="Ma Q."/>
            <person name="Ju M."/>
            <person name="Zhao R."/>
            <person name="Li G."/>
            <person name="Mu C."/>
            <person name="Tian Q."/>
            <person name="Mei H."/>
            <person name="Zhang T."/>
            <person name="Gao T."/>
            <person name="Zhang H."/>
        </authorList>
    </citation>
    <scope>NUCLEOTIDE SEQUENCE</scope>
    <source>
        <strain evidence="1">KEN1</strain>
    </source>
</reference>
<evidence type="ECO:0000313" key="1">
    <source>
        <dbReference type="EMBL" id="KAL0445107.1"/>
    </source>
</evidence>